<dbReference type="InterPro" id="IPR006913">
    <property type="entry name" value="CENP-V/GFA"/>
</dbReference>
<name>A0ABD3PDI0_9STRA</name>
<dbReference type="EMBL" id="JALLPJ020000700">
    <property type="protein sequence ID" value="KAL3785236.1"/>
    <property type="molecule type" value="Genomic_DNA"/>
</dbReference>
<dbReference type="PROSITE" id="PS51891">
    <property type="entry name" value="CENP_V_GFA"/>
    <property type="match status" value="1"/>
</dbReference>
<dbReference type="Gene3D" id="2.170.150.70">
    <property type="match status" value="1"/>
</dbReference>
<reference evidence="5 6" key="1">
    <citation type="submission" date="2024-10" db="EMBL/GenBank/DDBJ databases">
        <title>Updated reference genomes for cyclostephanoid diatoms.</title>
        <authorList>
            <person name="Roberts W.R."/>
            <person name="Alverson A.J."/>
        </authorList>
    </citation>
    <scope>NUCLEOTIDE SEQUENCE [LARGE SCALE GENOMIC DNA]</scope>
    <source>
        <strain evidence="5 6">AJA010-31</strain>
    </source>
</reference>
<protein>
    <recommendedName>
        <fullName evidence="4">CENP-V/GFA domain-containing protein</fullName>
    </recommendedName>
</protein>
<evidence type="ECO:0000259" key="4">
    <source>
        <dbReference type="PROSITE" id="PS51891"/>
    </source>
</evidence>
<keyword evidence="6" id="KW-1185">Reference proteome</keyword>
<dbReference type="SUPFAM" id="SSF51316">
    <property type="entry name" value="Mss4-like"/>
    <property type="match status" value="1"/>
</dbReference>
<gene>
    <name evidence="5" type="ORF">ACHAWO_011981</name>
</gene>
<proteinExistence type="inferred from homology"/>
<organism evidence="5 6">
    <name type="scientific">Cyclotella atomus</name>
    <dbReference type="NCBI Taxonomy" id="382360"/>
    <lineage>
        <taxon>Eukaryota</taxon>
        <taxon>Sar</taxon>
        <taxon>Stramenopiles</taxon>
        <taxon>Ochrophyta</taxon>
        <taxon>Bacillariophyta</taxon>
        <taxon>Coscinodiscophyceae</taxon>
        <taxon>Thalassiosirophycidae</taxon>
        <taxon>Stephanodiscales</taxon>
        <taxon>Stephanodiscaceae</taxon>
        <taxon>Cyclotella</taxon>
    </lineage>
</organism>
<evidence type="ECO:0000256" key="3">
    <source>
        <dbReference type="ARBA" id="ARBA00022833"/>
    </source>
</evidence>
<dbReference type="Pfam" id="PF04828">
    <property type="entry name" value="GFA"/>
    <property type="match status" value="1"/>
</dbReference>
<dbReference type="AlphaFoldDB" id="A0ABD3PDI0"/>
<evidence type="ECO:0000313" key="6">
    <source>
        <dbReference type="Proteomes" id="UP001530400"/>
    </source>
</evidence>
<dbReference type="InterPro" id="IPR052355">
    <property type="entry name" value="CENP-V-like"/>
</dbReference>
<feature type="domain" description="CENP-V/GFA" evidence="4">
    <location>
        <begin position="4"/>
        <end position="124"/>
    </location>
</feature>
<comment type="similarity">
    <text evidence="1">Belongs to the Gfa family.</text>
</comment>
<comment type="caution">
    <text evidence="5">The sequence shown here is derived from an EMBL/GenBank/DDBJ whole genome shotgun (WGS) entry which is preliminary data.</text>
</comment>
<dbReference type="PANTHER" id="PTHR28620">
    <property type="entry name" value="CENTROMERE PROTEIN V"/>
    <property type="match status" value="1"/>
</dbReference>
<accession>A0ABD3PDI0</accession>
<dbReference type="PANTHER" id="PTHR28620:SF1">
    <property type="entry name" value="CENP-V_GFA DOMAIN-CONTAINING PROTEIN"/>
    <property type="match status" value="1"/>
</dbReference>
<dbReference type="GO" id="GO:0046872">
    <property type="term" value="F:metal ion binding"/>
    <property type="evidence" value="ECO:0007669"/>
    <property type="project" value="UniProtKB-KW"/>
</dbReference>
<dbReference type="InterPro" id="IPR011057">
    <property type="entry name" value="Mss4-like_sf"/>
</dbReference>
<keyword evidence="2" id="KW-0479">Metal-binding</keyword>
<dbReference type="Proteomes" id="UP001530400">
    <property type="component" value="Unassembled WGS sequence"/>
</dbReference>
<evidence type="ECO:0000313" key="5">
    <source>
        <dbReference type="EMBL" id="KAL3785236.1"/>
    </source>
</evidence>
<evidence type="ECO:0000256" key="1">
    <source>
        <dbReference type="ARBA" id="ARBA00005495"/>
    </source>
</evidence>
<sequence length="139" mass="16224">METYNIQCHCGKIKANFRRDRDLPLTLWDCNCSDCRMRRNLHFMIPASDFTLEGSKKLFEEQTILYQWGTKTAVRRFCSTCGILPFYIPRSNPDGYAVTYHCVDWGEYGSPKTEIKYYDGQNWEKSHAETGIAKETAEN</sequence>
<evidence type="ECO:0000256" key="2">
    <source>
        <dbReference type="ARBA" id="ARBA00022723"/>
    </source>
</evidence>
<keyword evidence="3" id="KW-0862">Zinc</keyword>